<dbReference type="Proteomes" id="UP000284868">
    <property type="component" value="Unassembled WGS sequence"/>
</dbReference>
<keyword evidence="8" id="KW-1185">Reference proteome</keyword>
<dbReference type="Pfam" id="PF03899">
    <property type="entry name" value="ATP-synt_I"/>
    <property type="match status" value="1"/>
</dbReference>
<evidence type="ECO:0000256" key="6">
    <source>
        <dbReference type="SAM" id="Phobius"/>
    </source>
</evidence>
<reference evidence="7 8" key="1">
    <citation type="submission" date="2018-08" db="EMBL/GenBank/DDBJ databases">
        <title>A genome reference for cultivated species of the human gut microbiota.</title>
        <authorList>
            <person name="Zou Y."/>
            <person name="Xue W."/>
            <person name="Luo G."/>
        </authorList>
    </citation>
    <scope>NUCLEOTIDE SEQUENCE [LARGE SCALE GENOMIC DNA]</scope>
    <source>
        <strain evidence="7 8">AF35-6BH</strain>
    </source>
</reference>
<dbReference type="AlphaFoldDB" id="A0A415PGC4"/>
<evidence type="ECO:0000256" key="1">
    <source>
        <dbReference type="ARBA" id="ARBA00004651"/>
    </source>
</evidence>
<evidence type="ECO:0008006" key="9">
    <source>
        <dbReference type="Google" id="ProtNLM"/>
    </source>
</evidence>
<proteinExistence type="predicted"/>
<evidence type="ECO:0000256" key="4">
    <source>
        <dbReference type="ARBA" id="ARBA00022989"/>
    </source>
</evidence>
<organism evidence="7 8">
    <name type="scientific">Amedibacillus dolichus</name>
    <dbReference type="NCBI Taxonomy" id="31971"/>
    <lineage>
        <taxon>Bacteria</taxon>
        <taxon>Bacillati</taxon>
        <taxon>Bacillota</taxon>
        <taxon>Erysipelotrichia</taxon>
        <taxon>Erysipelotrichales</taxon>
        <taxon>Erysipelotrichaceae</taxon>
        <taxon>Amedibacillus</taxon>
    </lineage>
</organism>
<dbReference type="EMBL" id="QRPK01000019">
    <property type="protein sequence ID" value="RHM11811.1"/>
    <property type="molecule type" value="Genomic_DNA"/>
</dbReference>
<evidence type="ECO:0000256" key="3">
    <source>
        <dbReference type="ARBA" id="ARBA00022692"/>
    </source>
</evidence>
<evidence type="ECO:0000256" key="5">
    <source>
        <dbReference type="ARBA" id="ARBA00023136"/>
    </source>
</evidence>
<dbReference type="RefSeq" id="WP_022420813.1">
    <property type="nucleotide sequence ID" value="NZ_CAJKGD010000016.1"/>
</dbReference>
<comment type="caution">
    <text evidence="7">The sequence shown here is derived from an EMBL/GenBank/DDBJ whole genome shotgun (WGS) entry which is preliminary data.</text>
</comment>
<dbReference type="OrthoDB" id="1651272at2"/>
<dbReference type="GO" id="GO:0005886">
    <property type="term" value="C:plasma membrane"/>
    <property type="evidence" value="ECO:0007669"/>
    <property type="project" value="UniProtKB-SubCell"/>
</dbReference>
<evidence type="ECO:0000313" key="8">
    <source>
        <dbReference type="Proteomes" id="UP000284868"/>
    </source>
</evidence>
<keyword evidence="4 6" id="KW-1133">Transmembrane helix</keyword>
<feature type="transmembrane region" description="Helical" evidence="6">
    <location>
        <begin position="72"/>
        <end position="91"/>
    </location>
</feature>
<comment type="subcellular location">
    <subcellularLocation>
        <location evidence="1">Cell membrane</location>
        <topology evidence="1">Multi-pass membrane protein</topology>
    </subcellularLocation>
</comment>
<name>A0A415PGC4_9FIRM</name>
<dbReference type="InterPro" id="IPR005598">
    <property type="entry name" value="ATP_synth_I"/>
</dbReference>
<accession>A0A415PGC4</accession>
<feature type="transmembrane region" description="Helical" evidence="6">
    <location>
        <begin position="37"/>
        <end position="60"/>
    </location>
</feature>
<keyword evidence="5 6" id="KW-0472">Membrane</keyword>
<gene>
    <name evidence="7" type="ORF">DWZ83_05160</name>
</gene>
<evidence type="ECO:0000313" key="7">
    <source>
        <dbReference type="EMBL" id="RHM11811.1"/>
    </source>
</evidence>
<feature type="transmembrane region" description="Helical" evidence="6">
    <location>
        <begin position="12"/>
        <end position="31"/>
    </location>
</feature>
<keyword evidence="3 6" id="KW-0812">Transmembrane</keyword>
<sequence length="122" mass="13628">MNELQKMTRKIRLLSLFIGGTLSILAAIIWHDKIAEVAGGVVIGLMCALIGFQMIQSMSLGIEESNAKSKAYVGYLLRFIFYACVFTLSMYSGINVFALLVGFMCHKAAIIVYSVRYREEMD</sequence>
<evidence type="ECO:0000256" key="2">
    <source>
        <dbReference type="ARBA" id="ARBA00022475"/>
    </source>
</evidence>
<feature type="transmembrane region" description="Helical" evidence="6">
    <location>
        <begin position="97"/>
        <end position="115"/>
    </location>
</feature>
<keyword evidence="2" id="KW-1003">Cell membrane</keyword>
<protein>
    <recommendedName>
        <fullName evidence="9">ATP synthase subunit I</fullName>
    </recommendedName>
</protein>